<sequence length="228" mass="23985">MKQLVAILFVFMALVAIVAPARAALVYDGYATGPGGLSTPYPAGDNPQVYAGLIEFSSGILAMSSDRNAPSHTGESWTMTNYSYAEVQAGAPVRFTSEQYARAGWVLDSYLGPQNLSQLYPSLRVLAEANGNDTLASLNTQVWDIMSSTSCPSNWSCSSIVDTFNWSTLMAVASGGPGRDEYLVPLASQGLTLASGTVSIAPSVPLPPSVWLLGSGLLGLVGVARRKK</sequence>
<gene>
    <name evidence="2" type="ORF">A2937_03950</name>
</gene>
<evidence type="ECO:0000313" key="3">
    <source>
        <dbReference type="Proteomes" id="UP000177987"/>
    </source>
</evidence>
<name>A0A1G2SE02_9BACT</name>
<dbReference type="InterPro" id="IPR022472">
    <property type="entry name" value="VPLPA-CTERM"/>
</dbReference>
<organism evidence="2 3">
    <name type="scientific">Candidatus Yonathbacteria bacterium RIFCSPLOWO2_01_FULL_47_33b</name>
    <dbReference type="NCBI Taxonomy" id="1802727"/>
    <lineage>
        <taxon>Bacteria</taxon>
        <taxon>Candidatus Yonathiibacteriota</taxon>
    </lineage>
</organism>
<dbReference type="NCBIfam" id="TIGR03370">
    <property type="entry name" value="VPLPA-CTERM"/>
    <property type="match status" value="1"/>
</dbReference>
<dbReference type="Proteomes" id="UP000177987">
    <property type="component" value="Unassembled WGS sequence"/>
</dbReference>
<protein>
    <recommendedName>
        <fullName evidence="4">PEP-CTERM protein-sorting domain-containing protein</fullName>
    </recommendedName>
</protein>
<feature type="chain" id="PRO_5009584423" description="PEP-CTERM protein-sorting domain-containing protein" evidence="1">
    <location>
        <begin position="24"/>
        <end position="228"/>
    </location>
</feature>
<evidence type="ECO:0000313" key="2">
    <source>
        <dbReference type="EMBL" id="OHA83276.1"/>
    </source>
</evidence>
<feature type="signal peptide" evidence="1">
    <location>
        <begin position="1"/>
        <end position="23"/>
    </location>
</feature>
<accession>A0A1G2SE02</accession>
<dbReference type="AlphaFoldDB" id="A0A1G2SE02"/>
<keyword evidence="1" id="KW-0732">Signal</keyword>
<dbReference type="EMBL" id="MHUW01000019">
    <property type="protein sequence ID" value="OHA83276.1"/>
    <property type="molecule type" value="Genomic_DNA"/>
</dbReference>
<evidence type="ECO:0000256" key="1">
    <source>
        <dbReference type="SAM" id="SignalP"/>
    </source>
</evidence>
<proteinExistence type="predicted"/>
<evidence type="ECO:0008006" key="4">
    <source>
        <dbReference type="Google" id="ProtNLM"/>
    </source>
</evidence>
<comment type="caution">
    <text evidence="2">The sequence shown here is derived from an EMBL/GenBank/DDBJ whole genome shotgun (WGS) entry which is preliminary data.</text>
</comment>
<reference evidence="2 3" key="1">
    <citation type="journal article" date="2016" name="Nat. Commun.">
        <title>Thousands of microbial genomes shed light on interconnected biogeochemical processes in an aquifer system.</title>
        <authorList>
            <person name="Anantharaman K."/>
            <person name="Brown C.T."/>
            <person name="Hug L.A."/>
            <person name="Sharon I."/>
            <person name="Castelle C.J."/>
            <person name="Probst A.J."/>
            <person name="Thomas B.C."/>
            <person name="Singh A."/>
            <person name="Wilkins M.J."/>
            <person name="Karaoz U."/>
            <person name="Brodie E.L."/>
            <person name="Williams K.H."/>
            <person name="Hubbard S.S."/>
            <person name="Banfield J.F."/>
        </authorList>
    </citation>
    <scope>NUCLEOTIDE SEQUENCE [LARGE SCALE GENOMIC DNA]</scope>
</reference>